<organism evidence="2 3">
    <name type="scientific">Pontibacter indicus</name>
    <dbReference type="NCBI Taxonomy" id="1317125"/>
    <lineage>
        <taxon>Bacteria</taxon>
        <taxon>Pseudomonadati</taxon>
        <taxon>Bacteroidota</taxon>
        <taxon>Cytophagia</taxon>
        <taxon>Cytophagales</taxon>
        <taxon>Hymenobacteraceae</taxon>
        <taxon>Pontibacter</taxon>
    </lineage>
</organism>
<feature type="region of interest" description="Disordered" evidence="1">
    <location>
        <begin position="42"/>
        <end position="69"/>
    </location>
</feature>
<dbReference type="OrthoDB" id="1091452at2"/>
<accession>A0A1R3WW04</accession>
<evidence type="ECO:0000313" key="2">
    <source>
        <dbReference type="EMBL" id="SIT82325.1"/>
    </source>
</evidence>
<sequence>MRIPAILFLALSMAACNNSPDQSQADKTDHTHLLVTDTSLVEAPDSATQPTDDELQHYAPDTTGLSPEPNTAAKIMIEGRFHKHEVWQGAEQKSWMALVQEDSVFRLLPSHLQVSPFFDPVYDKGRQVRSGREVRGELPNTLLFMTGIAKLQPTEVDTVSYPSQVILPNTAIDLRFKGKTYTLAASGDSIQQEGSESYSVQNYKWTVTGSKNGRRISQELAADENFESAIYSLLWVGDLDRDGIPDLVADLSNHYNSSKITLFLSSTAEKGKLYRKVADFKTDAYPEIASPDSLAKP</sequence>
<protein>
    <recommendedName>
        <fullName evidence="4">Lipoprotein</fullName>
    </recommendedName>
</protein>
<evidence type="ECO:0008006" key="4">
    <source>
        <dbReference type="Google" id="ProtNLM"/>
    </source>
</evidence>
<dbReference type="PROSITE" id="PS51257">
    <property type="entry name" value="PROKAR_LIPOPROTEIN"/>
    <property type="match status" value="1"/>
</dbReference>
<proteinExistence type="predicted"/>
<gene>
    <name evidence="2" type="ORF">SAMN05444128_1100</name>
</gene>
<name>A0A1R3WW04_9BACT</name>
<dbReference type="Proteomes" id="UP000187181">
    <property type="component" value="Unassembled WGS sequence"/>
</dbReference>
<evidence type="ECO:0000256" key="1">
    <source>
        <dbReference type="SAM" id="MobiDB-lite"/>
    </source>
</evidence>
<evidence type="ECO:0000313" key="3">
    <source>
        <dbReference type="Proteomes" id="UP000187181"/>
    </source>
</evidence>
<dbReference type="STRING" id="1317125.SAMN05444128_1100"/>
<dbReference type="EMBL" id="FTPP01000001">
    <property type="protein sequence ID" value="SIT82325.1"/>
    <property type="molecule type" value="Genomic_DNA"/>
</dbReference>
<keyword evidence="3" id="KW-1185">Reference proteome</keyword>
<reference evidence="3" key="1">
    <citation type="submission" date="2017-01" db="EMBL/GenBank/DDBJ databases">
        <authorList>
            <person name="Varghese N."/>
            <person name="Submissions S."/>
        </authorList>
    </citation>
    <scope>NUCLEOTIDE SEQUENCE [LARGE SCALE GENOMIC DNA]</scope>
    <source>
        <strain evidence="3">LP100</strain>
    </source>
</reference>
<dbReference type="RefSeq" id="WP_076666446.1">
    <property type="nucleotide sequence ID" value="NZ_FTPP01000001.1"/>
</dbReference>
<dbReference type="AlphaFoldDB" id="A0A1R3WW04"/>